<sequence length="447" mass="49468">MSKSDKLRIAIIGAGIGGLTLSAAIGSLKRQRDDLEVEVDIYEGASRLTEVGAGINFFQRSWEIMEAIGLDQKLLSYLPRAGEGMTRQYLQFRKGDQREGVFIADGQMEGGSYRFHRADVQQALLSAQNGCLHLSHRLISYEEKEEGIYLHFEGGAIATCDVLVGMDGINSVVRKCLLTSRGMSQSPTIEPVWAGDIAYRSLIPSEKLQAVFPGHRALTRPMLHLVSFPVAQNKLINFVAITAELLDPAPYDGPTATPCTVEEVQSIFKGWEPEAQALLQCMEKPLKWIIRYQVPLDRYALGHVVLGGDAAHSMTPYQSAGAGQAVEDAYILATLLCDKACNKETIPEIMEIYDAIRRPIGNGVIEKSRVTGRLVQLSAPGLEDIAEGDEKVSIDRLRGIVEEHMKSFEWVWKEPIKDDRERALLMLSDLEKVRTPNWSIANASLIS</sequence>
<dbReference type="OrthoDB" id="417877at2759"/>
<dbReference type="STRING" id="231916.A0A409YM80"/>
<dbReference type="Pfam" id="PF01494">
    <property type="entry name" value="FAD_binding_3"/>
    <property type="match status" value="1"/>
</dbReference>
<keyword evidence="2" id="KW-0274">FAD</keyword>
<dbReference type="InterPro" id="IPR002938">
    <property type="entry name" value="FAD-bd"/>
</dbReference>
<gene>
    <name evidence="6" type="ORF">CVT26_001320</name>
</gene>
<keyword evidence="3" id="KW-0560">Oxidoreductase</keyword>
<dbReference type="GO" id="GO:0071949">
    <property type="term" value="F:FAD binding"/>
    <property type="evidence" value="ECO:0007669"/>
    <property type="project" value="InterPro"/>
</dbReference>
<name>A0A409YM80_9AGAR</name>
<keyword evidence="4" id="KW-0472">Membrane</keyword>
<evidence type="ECO:0000256" key="2">
    <source>
        <dbReference type="ARBA" id="ARBA00022827"/>
    </source>
</evidence>
<proteinExistence type="predicted"/>
<dbReference type="Gene3D" id="3.50.50.60">
    <property type="entry name" value="FAD/NAD(P)-binding domain"/>
    <property type="match status" value="1"/>
</dbReference>
<dbReference type="GO" id="GO:0044550">
    <property type="term" value="P:secondary metabolite biosynthetic process"/>
    <property type="evidence" value="ECO:0007669"/>
    <property type="project" value="TreeGrafter"/>
</dbReference>
<dbReference type="InterPro" id="IPR036188">
    <property type="entry name" value="FAD/NAD-bd_sf"/>
</dbReference>
<protein>
    <recommendedName>
        <fullName evidence="5">FAD-binding domain-containing protein</fullName>
    </recommendedName>
</protein>
<accession>A0A409YM80</accession>
<organism evidence="6 7">
    <name type="scientific">Gymnopilus dilepis</name>
    <dbReference type="NCBI Taxonomy" id="231916"/>
    <lineage>
        <taxon>Eukaryota</taxon>
        <taxon>Fungi</taxon>
        <taxon>Dikarya</taxon>
        <taxon>Basidiomycota</taxon>
        <taxon>Agaricomycotina</taxon>
        <taxon>Agaricomycetes</taxon>
        <taxon>Agaricomycetidae</taxon>
        <taxon>Agaricales</taxon>
        <taxon>Agaricineae</taxon>
        <taxon>Hymenogastraceae</taxon>
        <taxon>Gymnopilus</taxon>
    </lineage>
</organism>
<evidence type="ECO:0000313" key="6">
    <source>
        <dbReference type="EMBL" id="PPR04128.1"/>
    </source>
</evidence>
<keyword evidence="1" id="KW-0285">Flavoprotein</keyword>
<keyword evidence="7" id="KW-1185">Reference proteome</keyword>
<dbReference type="SUPFAM" id="SSF54373">
    <property type="entry name" value="FAD-linked reductases, C-terminal domain"/>
    <property type="match status" value="1"/>
</dbReference>
<evidence type="ECO:0000256" key="3">
    <source>
        <dbReference type="ARBA" id="ARBA00023002"/>
    </source>
</evidence>
<evidence type="ECO:0000256" key="1">
    <source>
        <dbReference type="ARBA" id="ARBA00022630"/>
    </source>
</evidence>
<dbReference type="PRINTS" id="PR00420">
    <property type="entry name" value="RNGMNOXGNASE"/>
</dbReference>
<evidence type="ECO:0000256" key="4">
    <source>
        <dbReference type="SAM" id="Phobius"/>
    </source>
</evidence>
<dbReference type="PANTHER" id="PTHR46720">
    <property type="entry name" value="HYDROXYLASE, PUTATIVE (AFU_ORTHOLOGUE AFUA_3G01460)-RELATED"/>
    <property type="match status" value="1"/>
</dbReference>
<feature type="transmembrane region" description="Helical" evidence="4">
    <location>
        <begin position="7"/>
        <end position="28"/>
    </location>
</feature>
<comment type="caution">
    <text evidence="6">The sequence shown here is derived from an EMBL/GenBank/DDBJ whole genome shotgun (WGS) entry which is preliminary data.</text>
</comment>
<dbReference type="Proteomes" id="UP000284706">
    <property type="component" value="Unassembled WGS sequence"/>
</dbReference>
<keyword evidence="4" id="KW-1133">Transmembrane helix</keyword>
<dbReference type="GO" id="GO:0016491">
    <property type="term" value="F:oxidoreductase activity"/>
    <property type="evidence" value="ECO:0007669"/>
    <property type="project" value="UniProtKB-KW"/>
</dbReference>
<reference evidence="6 7" key="1">
    <citation type="journal article" date="2018" name="Evol. Lett.">
        <title>Horizontal gene cluster transfer increased hallucinogenic mushroom diversity.</title>
        <authorList>
            <person name="Reynolds H.T."/>
            <person name="Vijayakumar V."/>
            <person name="Gluck-Thaler E."/>
            <person name="Korotkin H.B."/>
            <person name="Matheny P.B."/>
            <person name="Slot J.C."/>
        </authorList>
    </citation>
    <scope>NUCLEOTIDE SEQUENCE [LARGE SCALE GENOMIC DNA]</scope>
    <source>
        <strain evidence="6 7">SRW20</strain>
    </source>
</reference>
<dbReference type="EMBL" id="NHYE01000670">
    <property type="protein sequence ID" value="PPR04128.1"/>
    <property type="molecule type" value="Genomic_DNA"/>
</dbReference>
<evidence type="ECO:0000259" key="5">
    <source>
        <dbReference type="Pfam" id="PF01494"/>
    </source>
</evidence>
<dbReference type="PANTHER" id="PTHR46720:SF3">
    <property type="entry name" value="FAD-BINDING DOMAIN-CONTAINING PROTEIN-RELATED"/>
    <property type="match status" value="1"/>
</dbReference>
<keyword evidence="4" id="KW-0812">Transmembrane</keyword>
<dbReference type="InterPro" id="IPR051104">
    <property type="entry name" value="FAD_monoxygenase"/>
</dbReference>
<evidence type="ECO:0000313" key="7">
    <source>
        <dbReference type="Proteomes" id="UP000284706"/>
    </source>
</evidence>
<dbReference type="SUPFAM" id="SSF51905">
    <property type="entry name" value="FAD/NAD(P)-binding domain"/>
    <property type="match status" value="1"/>
</dbReference>
<feature type="domain" description="FAD-binding" evidence="5">
    <location>
        <begin position="8"/>
        <end position="367"/>
    </location>
</feature>
<dbReference type="AlphaFoldDB" id="A0A409YM80"/>
<dbReference type="InParanoid" id="A0A409YM80"/>